<evidence type="ECO:0000313" key="2">
    <source>
        <dbReference type="Proteomes" id="UP000218784"/>
    </source>
</evidence>
<comment type="caution">
    <text evidence="1">The sequence shown here is derived from an EMBL/GenBank/DDBJ whole genome shotgun (WGS) entry which is preliminary data.</text>
</comment>
<dbReference type="Proteomes" id="UP000218784">
    <property type="component" value="Unassembled WGS sequence"/>
</dbReference>
<dbReference type="RefSeq" id="WP_096612214.1">
    <property type="nucleotide sequence ID" value="NZ_NWVD01000003.1"/>
</dbReference>
<dbReference type="InterPro" id="IPR038765">
    <property type="entry name" value="Papain-like_cys_pep_sf"/>
</dbReference>
<gene>
    <name evidence="1" type="ORF">COA17_10650</name>
</gene>
<proteinExistence type="predicted"/>
<name>A0A2A4HWP6_9SPHN</name>
<dbReference type="SUPFAM" id="SSF54001">
    <property type="entry name" value="Cysteine proteinases"/>
    <property type="match status" value="1"/>
</dbReference>
<accession>A0A2A4HWP6</accession>
<dbReference type="Gene3D" id="3.90.1720.10">
    <property type="entry name" value="endopeptidase domain like (from Nostoc punctiforme)"/>
    <property type="match status" value="1"/>
</dbReference>
<protein>
    <recommendedName>
        <fullName evidence="3">Peptidoglycan endopeptidase</fullName>
    </recommendedName>
</protein>
<reference evidence="1 2" key="1">
    <citation type="submission" date="2017-09" db="EMBL/GenBank/DDBJ databases">
        <title>Sphingomonas ginsenosidimutans KACC 14949, whole genome shotgun sequence.</title>
        <authorList>
            <person name="Feng G."/>
            <person name="Zhu H."/>
        </authorList>
    </citation>
    <scope>NUCLEOTIDE SEQUENCE [LARGE SCALE GENOMIC DNA]</scope>
    <source>
        <strain evidence="1 2">KACC 14949</strain>
    </source>
</reference>
<sequence>MTTGERVAAAALATVGARFRPQGRDPALGLDCVGVVAVAVAAVRPDVRLPRDYALRAAVLPAGAIPAGAVPCAGEAAGDVLLLRVAATQLHLAIRTEDGIVHADAGAGRVVARPGVPPWPVVAAWRLGEREG</sequence>
<organism evidence="1 2">
    <name type="scientific">Sphingomonas ginsenosidimutans</name>
    <dbReference type="NCBI Taxonomy" id="862134"/>
    <lineage>
        <taxon>Bacteria</taxon>
        <taxon>Pseudomonadati</taxon>
        <taxon>Pseudomonadota</taxon>
        <taxon>Alphaproteobacteria</taxon>
        <taxon>Sphingomonadales</taxon>
        <taxon>Sphingomonadaceae</taxon>
        <taxon>Sphingomonas</taxon>
    </lineage>
</organism>
<evidence type="ECO:0000313" key="1">
    <source>
        <dbReference type="EMBL" id="PCG09302.1"/>
    </source>
</evidence>
<dbReference type="EMBL" id="NWVD01000003">
    <property type="protein sequence ID" value="PCG09302.1"/>
    <property type="molecule type" value="Genomic_DNA"/>
</dbReference>
<dbReference type="AlphaFoldDB" id="A0A2A4HWP6"/>
<evidence type="ECO:0008006" key="3">
    <source>
        <dbReference type="Google" id="ProtNLM"/>
    </source>
</evidence>
<keyword evidence="2" id="KW-1185">Reference proteome</keyword>